<keyword evidence="11" id="KW-1185">Reference proteome</keyword>
<evidence type="ECO:0000256" key="5">
    <source>
        <dbReference type="ARBA" id="ARBA00023180"/>
    </source>
</evidence>
<gene>
    <name evidence="10" type="ORF">SNE40_017094</name>
</gene>
<feature type="chain" id="PRO_5042978295" evidence="7">
    <location>
        <begin position="21"/>
        <end position="276"/>
    </location>
</feature>
<dbReference type="SUPFAM" id="SSF49854">
    <property type="entry name" value="Spermadhesin, CUB domain"/>
    <property type="match status" value="1"/>
</dbReference>
<dbReference type="PROSITE" id="PS01180">
    <property type="entry name" value="CUB"/>
    <property type="match status" value="1"/>
</dbReference>
<evidence type="ECO:0000256" key="3">
    <source>
        <dbReference type="ARBA" id="ARBA00022737"/>
    </source>
</evidence>
<organism evidence="10 11">
    <name type="scientific">Patella caerulea</name>
    <name type="common">Rayed Mediterranean limpet</name>
    <dbReference type="NCBI Taxonomy" id="87958"/>
    <lineage>
        <taxon>Eukaryota</taxon>
        <taxon>Metazoa</taxon>
        <taxon>Spiralia</taxon>
        <taxon>Lophotrochozoa</taxon>
        <taxon>Mollusca</taxon>
        <taxon>Gastropoda</taxon>
        <taxon>Patellogastropoda</taxon>
        <taxon>Patelloidea</taxon>
        <taxon>Patellidae</taxon>
        <taxon>Patella</taxon>
    </lineage>
</organism>
<dbReference type="SUPFAM" id="SSF57196">
    <property type="entry name" value="EGF/Laminin"/>
    <property type="match status" value="2"/>
</dbReference>
<feature type="disulfide bond" evidence="6">
    <location>
        <begin position="110"/>
        <end position="119"/>
    </location>
</feature>
<reference evidence="10 11" key="1">
    <citation type="submission" date="2024-01" db="EMBL/GenBank/DDBJ databases">
        <title>The genome of the rayed Mediterranean limpet Patella caerulea (Linnaeus, 1758).</title>
        <authorList>
            <person name="Anh-Thu Weber A."/>
            <person name="Halstead-Nussloch G."/>
        </authorList>
    </citation>
    <scope>NUCLEOTIDE SEQUENCE [LARGE SCALE GENOMIC DNA]</scope>
    <source>
        <strain evidence="10">AATW-2023a</strain>
        <tissue evidence="10">Whole specimen</tissue>
    </source>
</reference>
<dbReference type="CDD" id="cd00054">
    <property type="entry name" value="EGF_CA"/>
    <property type="match status" value="2"/>
</dbReference>
<keyword evidence="4 6" id="KW-1015">Disulfide bond</keyword>
<dbReference type="EMBL" id="JAZGQO010000011">
    <property type="protein sequence ID" value="KAK6173686.1"/>
    <property type="molecule type" value="Genomic_DNA"/>
</dbReference>
<evidence type="ECO:0000256" key="4">
    <source>
        <dbReference type="ARBA" id="ARBA00023157"/>
    </source>
</evidence>
<dbReference type="Pfam" id="PF00008">
    <property type="entry name" value="EGF"/>
    <property type="match status" value="1"/>
</dbReference>
<accession>A0AAN8J9R3</accession>
<name>A0AAN8J9R3_PATCE</name>
<dbReference type="InterPro" id="IPR001881">
    <property type="entry name" value="EGF-like_Ca-bd_dom"/>
</dbReference>
<feature type="domain" description="EGF-like" evidence="9">
    <location>
        <begin position="84"/>
        <end position="120"/>
    </location>
</feature>
<feature type="disulfide bond" evidence="6">
    <location>
        <begin position="146"/>
        <end position="155"/>
    </location>
</feature>
<dbReference type="Proteomes" id="UP001347796">
    <property type="component" value="Unassembled WGS sequence"/>
</dbReference>
<dbReference type="InterPro" id="IPR035914">
    <property type="entry name" value="Sperma_CUB_dom_sf"/>
</dbReference>
<feature type="domain" description="CUB" evidence="8">
    <location>
        <begin position="146"/>
        <end position="274"/>
    </location>
</feature>
<dbReference type="Pfam" id="PF00431">
    <property type="entry name" value="CUB"/>
    <property type="match status" value="1"/>
</dbReference>
<feature type="signal peptide" evidence="7">
    <location>
        <begin position="1"/>
        <end position="20"/>
    </location>
</feature>
<dbReference type="SMART" id="SM00181">
    <property type="entry name" value="EGF"/>
    <property type="match status" value="3"/>
</dbReference>
<proteinExistence type="predicted"/>
<feature type="domain" description="EGF-like" evidence="9">
    <location>
        <begin position="121"/>
        <end position="156"/>
    </location>
</feature>
<dbReference type="SMART" id="SM00179">
    <property type="entry name" value="EGF_CA"/>
    <property type="match status" value="2"/>
</dbReference>
<keyword evidence="2 7" id="KW-0732">Signal</keyword>
<dbReference type="AlphaFoldDB" id="A0AAN8J9R3"/>
<comment type="caution">
    <text evidence="10">The sequence shown here is derived from an EMBL/GenBank/DDBJ whole genome shotgun (WGS) entry which is preliminary data.</text>
</comment>
<sequence length="276" mass="29720">MRGLLVVGLVTAFVATVCTGHLPTRSHWRRPVFNLARMNCDRIKIADLCHCCKDPCDDVECLNNGVCVDGICNCPCGFSGADCGVDLCAAEPCQNDGTCVPEAGGVSCKCVVGFTGELCGKDECEPNPCQNCGTCSRIEGGFKCTCLDRINGTTCEVIDNIITTQNYPNNYPAGSSLQIFIPECFGKQIRMVFDDDFVLQKPGTPQCEQGSDLITGDFFTCKDGVIIDTQALFEVYCGGTAPPTVTSRGNFIVDFTENGDDIQCKGFKLSYTYVDA</sequence>
<evidence type="ECO:0000256" key="2">
    <source>
        <dbReference type="ARBA" id="ARBA00022729"/>
    </source>
</evidence>
<evidence type="ECO:0000256" key="7">
    <source>
        <dbReference type="SAM" id="SignalP"/>
    </source>
</evidence>
<dbReference type="InterPro" id="IPR051022">
    <property type="entry name" value="Notch_Cell-Fate_Det"/>
</dbReference>
<dbReference type="PROSITE" id="PS50026">
    <property type="entry name" value="EGF_3"/>
    <property type="match status" value="2"/>
</dbReference>
<keyword evidence="3" id="KW-0677">Repeat</keyword>
<evidence type="ECO:0000313" key="11">
    <source>
        <dbReference type="Proteomes" id="UP001347796"/>
    </source>
</evidence>
<evidence type="ECO:0000313" key="10">
    <source>
        <dbReference type="EMBL" id="KAK6173686.1"/>
    </source>
</evidence>
<dbReference type="FunFam" id="2.10.25.10:FF:000173">
    <property type="entry name" value="Neurogenic locus notch protein 2"/>
    <property type="match status" value="1"/>
</dbReference>
<keyword evidence="5" id="KW-0325">Glycoprotein</keyword>
<evidence type="ECO:0000259" key="8">
    <source>
        <dbReference type="PROSITE" id="PS01180"/>
    </source>
</evidence>
<evidence type="ECO:0000256" key="6">
    <source>
        <dbReference type="PROSITE-ProRule" id="PRU00076"/>
    </source>
</evidence>
<keyword evidence="1 6" id="KW-0245">EGF-like domain</keyword>
<dbReference type="GO" id="GO:0005509">
    <property type="term" value="F:calcium ion binding"/>
    <property type="evidence" value="ECO:0007669"/>
    <property type="project" value="InterPro"/>
</dbReference>
<dbReference type="PROSITE" id="PS01186">
    <property type="entry name" value="EGF_2"/>
    <property type="match status" value="1"/>
</dbReference>
<protein>
    <submittedName>
        <fullName evidence="10">Uncharacterized protein</fullName>
    </submittedName>
</protein>
<evidence type="ECO:0000259" key="9">
    <source>
        <dbReference type="PROSITE" id="PS50026"/>
    </source>
</evidence>
<dbReference type="PANTHER" id="PTHR24049">
    <property type="entry name" value="CRUMBS FAMILY MEMBER"/>
    <property type="match status" value="1"/>
</dbReference>
<evidence type="ECO:0000256" key="1">
    <source>
        <dbReference type="ARBA" id="ARBA00022536"/>
    </source>
</evidence>
<dbReference type="Gene3D" id="2.60.120.290">
    <property type="entry name" value="Spermadhesin, CUB domain"/>
    <property type="match status" value="1"/>
</dbReference>
<dbReference type="Gene3D" id="2.10.25.10">
    <property type="entry name" value="Laminin"/>
    <property type="match status" value="2"/>
</dbReference>
<comment type="caution">
    <text evidence="6">Lacks conserved residue(s) required for the propagation of feature annotation.</text>
</comment>
<dbReference type="InterPro" id="IPR000742">
    <property type="entry name" value="EGF"/>
</dbReference>
<dbReference type="PROSITE" id="PS00022">
    <property type="entry name" value="EGF_1"/>
    <property type="match status" value="2"/>
</dbReference>
<dbReference type="InterPro" id="IPR000859">
    <property type="entry name" value="CUB_dom"/>
</dbReference>